<keyword evidence="3" id="KW-1185">Reference proteome</keyword>
<evidence type="ECO:0000313" key="2">
    <source>
        <dbReference type="EMBL" id="AOZ05502.1"/>
    </source>
</evidence>
<dbReference type="Gene3D" id="3.90.550.10">
    <property type="entry name" value="Spore Coat Polysaccharide Biosynthesis Protein SpsA, Chain A"/>
    <property type="match status" value="1"/>
</dbReference>
<organism evidence="2 3">
    <name type="scientific">Cupriavidus malaysiensis</name>
    <dbReference type="NCBI Taxonomy" id="367825"/>
    <lineage>
        <taxon>Bacteria</taxon>
        <taxon>Pseudomonadati</taxon>
        <taxon>Pseudomonadota</taxon>
        <taxon>Betaproteobacteria</taxon>
        <taxon>Burkholderiales</taxon>
        <taxon>Burkholderiaceae</taxon>
        <taxon>Cupriavidus</taxon>
    </lineage>
</organism>
<dbReference type="SUPFAM" id="SSF53448">
    <property type="entry name" value="Nucleotide-diphospho-sugar transferases"/>
    <property type="match status" value="1"/>
</dbReference>
<gene>
    <name evidence="2" type="ORF">BKK80_06555</name>
</gene>
<sequence>MFSIIIPTWNNLPYLRLVIDSLRRHSAHDHQIIVHVNDGSDGTLDWVREQGIEHTASPGNIGICHAVNLAAARATRDYIVYMNDDMFCCPGWDSALVRHIERMPSDLFMLSGTMIEPVDTGNPCVVVQDFGRDADRFDAAGLVAATTRLARADWLGATWPPTLVHRDWWFKVGGYSSELSPGMSSDNDFSMKLWHAGCRVFLGVGDSLVYHFQQKSTGKIVKNDGRRQFLNKWGMTQATFDRFYLRRGQAAGHTTVLGEPPADGRLRRALLRARLKRVLQG</sequence>
<feature type="domain" description="Glycosyltransferase 2-like" evidence="1">
    <location>
        <begin position="3"/>
        <end position="114"/>
    </location>
</feature>
<accession>A0ABN4TEA2</accession>
<evidence type="ECO:0000313" key="3">
    <source>
        <dbReference type="Proteomes" id="UP000177515"/>
    </source>
</evidence>
<dbReference type="GO" id="GO:0016740">
    <property type="term" value="F:transferase activity"/>
    <property type="evidence" value="ECO:0007669"/>
    <property type="project" value="UniProtKB-KW"/>
</dbReference>
<reference evidence="2 3" key="1">
    <citation type="submission" date="2016-10" db="EMBL/GenBank/DDBJ databases">
        <title>Complete genome sequences of three Cupriavidus strains isolated from various Malaysian environments.</title>
        <authorList>
            <person name="Abdullah A.A.-A."/>
            <person name="Shafie N.A.H."/>
            <person name="Lau N.S."/>
        </authorList>
    </citation>
    <scope>NUCLEOTIDE SEQUENCE [LARGE SCALE GENOMIC DNA]</scope>
    <source>
        <strain evidence="2 3">USMAA1020</strain>
    </source>
</reference>
<protein>
    <submittedName>
        <fullName evidence="2">Glycosyl transferase</fullName>
    </submittedName>
</protein>
<dbReference type="PANTHER" id="PTHR43179:SF7">
    <property type="entry name" value="RHAMNOSYLTRANSFERASE WBBL"/>
    <property type="match status" value="1"/>
</dbReference>
<dbReference type="InterPro" id="IPR001173">
    <property type="entry name" value="Glyco_trans_2-like"/>
</dbReference>
<dbReference type="InterPro" id="IPR029044">
    <property type="entry name" value="Nucleotide-diphossugar_trans"/>
</dbReference>
<dbReference type="EMBL" id="CP017754">
    <property type="protein sequence ID" value="AOZ05502.1"/>
    <property type="molecule type" value="Genomic_DNA"/>
</dbReference>
<keyword evidence="2" id="KW-0808">Transferase</keyword>
<dbReference type="RefSeq" id="WP_071011695.1">
    <property type="nucleotide sequence ID" value="NZ_CP017754.1"/>
</dbReference>
<dbReference type="PANTHER" id="PTHR43179">
    <property type="entry name" value="RHAMNOSYLTRANSFERASE WBBL"/>
    <property type="match status" value="1"/>
</dbReference>
<proteinExistence type="predicted"/>
<dbReference type="Proteomes" id="UP000177515">
    <property type="component" value="Chromosome 1"/>
</dbReference>
<dbReference type="Pfam" id="PF00535">
    <property type="entry name" value="Glycos_transf_2"/>
    <property type="match status" value="1"/>
</dbReference>
<name>A0ABN4TEA2_9BURK</name>
<evidence type="ECO:0000259" key="1">
    <source>
        <dbReference type="Pfam" id="PF00535"/>
    </source>
</evidence>